<keyword evidence="2" id="KW-1185">Reference proteome</keyword>
<reference evidence="1 2" key="2">
    <citation type="submission" date="2018-11" db="EMBL/GenBank/DDBJ databases">
        <authorList>
            <consortium name="Pathogen Informatics"/>
        </authorList>
    </citation>
    <scope>NUCLEOTIDE SEQUENCE [LARGE SCALE GENOMIC DNA]</scope>
    <source>
        <strain evidence="1">Dakar</strain>
        <strain evidence="2">Dakar, Senegal</strain>
    </source>
</reference>
<dbReference type="Proteomes" id="UP000279833">
    <property type="component" value="Unassembled WGS sequence"/>
</dbReference>
<evidence type="ECO:0000313" key="2">
    <source>
        <dbReference type="Proteomes" id="UP000279833"/>
    </source>
</evidence>
<protein>
    <submittedName>
        <fullName evidence="3">MATH domain-containing protein</fullName>
    </submittedName>
</protein>
<proteinExistence type="predicted"/>
<sequence>MNPNIPNVTQNHCETEIYTQSAYPISNDNVSDMGSQNNACNFDEISYKNEEDMSAESNYGQKSNLILFDVDFPDDPLFADEILNEFENNASEEPNSDLKSKIVHYHLVISSGFYIQCEEHVLNKVELIVTWRYEDPTLFRGGGWTRKILKSGYQLRIFKKGRC</sequence>
<dbReference type="AlphaFoldDB" id="A0A183L707"/>
<accession>A0A183L707</accession>
<evidence type="ECO:0000313" key="3">
    <source>
        <dbReference type="WBParaSite" id="SCUD_0002313001-mRNA-1"/>
    </source>
</evidence>
<organism evidence="3">
    <name type="scientific">Schistosoma curassoni</name>
    <dbReference type="NCBI Taxonomy" id="6186"/>
    <lineage>
        <taxon>Eukaryota</taxon>
        <taxon>Metazoa</taxon>
        <taxon>Spiralia</taxon>
        <taxon>Lophotrochozoa</taxon>
        <taxon>Platyhelminthes</taxon>
        <taxon>Trematoda</taxon>
        <taxon>Digenea</taxon>
        <taxon>Strigeidida</taxon>
        <taxon>Schistosomatoidea</taxon>
        <taxon>Schistosomatidae</taxon>
        <taxon>Schistosoma</taxon>
    </lineage>
</organism>
<name>A0A183L707_9TREM</name>
<gene>
    <name evidence="1" type="ORF">SCUD_LOCUS23127</name>
</gene>
<reference evidence="3" key="1">
    <citation type="submission" date="2016-06" db="UniProtKB">
        <authorList>
            <consortium name="WormBaseParasite"/>
        </authorList>
    </citation>
    <scope>IDENTIFICATION</scope>
</reference>
<dbReference type="EMBL" id="UZAK01052291">
    <property type="protein sequence ID" value="VDP81540.1"/>
    <property type="molecule type" value="Genomic_DNA"/>
</dbReference>
<evidence type="ECO:0000313" key="1">
    <source>
        <dbReference type="EMBL" id="VDP81540.1"/>
    </source>
</evidence>
<dbReference type="WBParaSite" id="SCUD_0002313001-mRNA-1">
    <property type="protein sequence ID" value="SCUD_0002313001-mRNA-1"/>
    <property type="gene ID" value="SCUD_0002313001"/>
</dbReference>